<feature type="region of interest" description="Disordered" evidence="1">
    <location>
        <begin position="251"/>
        <end position="285"/>
    </location>
</feature>
<evidence type="ECO:0000256" key="1">
    <source>
        <dbReference type="SAM" id="MobiDB-lite"/>
    </source>
</evidence>
<gene>
    <name evidence="2" type="ORF">G6O67_006697</name>
</gene>
<keyword evidence="3" id="KW-1185">Reference proteome</keyword>
<dbReference type="AlphaFoldDB" id="A0A8H4PL09"/>
<feature type="compositionally biased region" description="Gly residues" evidence="1">
    <location>
        <begin position="271"/>
        <end position="285"/>
    </location>
</feature>
<dbReference type="OrthoDB" id="5075557at2759"/>
<name>A0A8H4PL09_9HYPO</name>
<protein>
    <submittedName>
        <fullName evidence="2">Uncharacterized protein</fullName>
    </submittedName>
</protein>
<feature type="compositionally biased region" description="Basic and acidic residues" evidence="1">
    <location>
        <begin position="258"/>
        <end position="270"/>
    </location>
</feature>
<comment type="caution">
    <text evidence="2">The sequence shown here is derived from an EMBL/GenBank/DDBJ whole genome shotgun (WGS) entry which is preliminary data.</text>
</comment>
<evidence type="ECO:0000313" key="3">
    <source>
        <dbReference type="Proteomes" id="UP000557566"/>
    </source>
</evidence>
<accession>A0A8H4PL09</accession>
<evidence type="ECO:0000313" key="2">
    <source>
        <dbReference type="EMBL" id="KAF4506632.1"/>
    </source>
</evidence>
<sequence length="285" mass="31369">MKAICSAVHKNIRDANSMLFTLAGMMQVGSAQVVSEVANVSLREVRLWCQLNTKQVADQIRAADSVEALEAITAGTMLDIISAGAIPVPYKLKGAKNDRRPQYPWVYFLCTGGLHGEKPHQHVNVGSTKERFGWWEQLQRQRDAARDSLIGGAARTAWGQWVRRLISLDGGKSEKAKHEMRERIMLGKLLPEEAVQVRDMLENPLRNCKAHHGQACSQEGLEQAQCNWVLPCVQDCLGVFRSRCRGFGHKANRCPTPRRGDKAPPPKEGGDTVGEVGGGGQPPDS</sequence>
<dbReference type="Proteomes" id="UP000557566">
    <property type="component" value="Unassembled WGS sequence"/>
</dbReference>
<reference evidence="2 3" key="1">
    <citation type="journal article" date="2020" name="Genome Biol. Evol.">
        <title>A new high-quality draft genome assembly of the Chinese cordyceps Ophiocordyceps sinensis.</title>
        <authorList>
            <person name="Shu R."/>
            <person name="Zhang J."/>
            <person name="Meng Q."/>
            <person name="Zhang H."/>
            <person name="Zhou G."/>
            <person name="Li M."/>
            <person name="Wu P."/>
            <person name="Zhao Y."/>
            <person name="Chen C."/>
            <person name="Qin Q."/>
        </authorList>
    </citation>
    <scope>NUCLEOTIDE SEQUENCE [LARGE SCALE GENOMIC DNA]</scope>
    <source>
        <strain evidence="2 3">IOZ07</strain>
    </source>
</reference>
<dbReference type="EMBL" id="JAAVMX010000007">
    <property type="protein sequence ID" value="KAF4506632.1"/>
    <property type="molecule type" value="Genomic_DNA"/>
</dbReference>
<organism evidence="2 3">
    <name type="scientific">Ophiocordyceps sinensis</name>
    <dbReference type="NCBI Taxonomy" id="72228"/>
    <lineage>
        <taxon>Eukaryota</taxon>
        <taxon>Fungi</taxon>
        <taxon>Dikarya</taxon>
        <taxon>Ascomycota</taxon>
        <taxon>Pezizomycotina</taxon>
        <taxon>Sordariomycetes</taxon>
        <taxon>Hypocreomycetidae</taxon>
        <taxon>Hypocreales</taxon>
        <taxon>Ophiocordycipitaceae</taxon>
        <taxon>Ophiocordyceps</taxon>
    </lineage>
</organism>
<proteinExistence type="predicted"/>